<dbReference type="InterPro" id="IPR011095">
    <property type="entry name" value="Dala_Dala_lig_C"/>
</dbReference>
<dbReference type="InterPro" id="IPR011761">
    <property type="entry name" value="ATP-grasp"/>
</dbReference>
<dbReference type="Pfam" id="PF07478">
    <property type="entry name" value="Dala_Dala_lig_C"/>
    <property type="match status" value="1"/>
</dbReference>
<keyword evidence="3 5" id="KW-0436">Ligase</keyword>
<reference evidence="8 9" key="1">
    <citation type="journal article" date="2023" name="Microbiol. Spectr.">
        <title>Symbiosis of Carpenter Bees with Uncharacterized Lactic Acid Bacteria Showing NAD Auxotrophy.</title>
        <authorList>
            <person name="Kawasaki S."/>
            <person name="Ozawa K."/>
            <person name="Mori T."/>
            <person name="Yamamoto A."/>
            <person name="Ito M."/>
            <person name="Ohkuma M."/>
            <person name="Sakamoto M."/>
            <person name="Matsutani M."/>
        </authorList>
    </citation>
    <scope>NUCLEOTIDE SEQUENCE [LARGE SCALE GENOMIC DNA]</scope>
    <source>
        <strain evidence="8 9">KimH</strain>
    </source>
</reference>
<evidence type="ECO:0000256" key="5">
    <source>
        <dbReference type="HAMAP-Rule" id="MF_00047"/>
    </source>
</evidence>
<dbReference type="SUPFAM" id="SSF52440">
    <property type="entry name" value="PreATP-grasp domain"/>
    <property type="match status" value="1"/>
</dbReference>
<dbReference type="Gene3D" id="3.30.1490.20">
    <property type="entry name" value="ATP-grasp fold, A domain"/>
    <property type="match status" value="1"/>
</dbReference>
<accession>A0ABN6SHC4</accession>
<comment type="function">
    <text evidence="5">Cell wall formation.</text>
</comment>
<dbReference type="Gene3D" id="3.40.50.20">
    <property type="match status" value="1"/>
</dbReference>
<dbReference type="InterPro" id="IPR013815">
    <property type="entry name" value="ATP_grasp_subdomain_1"/>
</dbReference>
<dbReference type="SUPFAM" id="SSF56059">
    <property type="entry name" value="Glutathione synthetase ATP-binding domain-like"/>
    <property type="match status" value="1"/>
</dbReference>
<keyword evidence="5" id="KW-0573">Peptidoglycan synthesis</keyword>
<dbReference type="GO" id="GO:0016874">
    <property type="term" value="F:ligase activity"/>
    <property type="evidence" value="ECO:0007669"/>
    <property type="project" value="UniProtKB-KW"/>
</dbReference>
<evidence type="ECO:0000256" key="1">
    <source>
        <dbReference type="ARBA" id="ARBA00010871"/>
    </source>
</evidence>
<evidence type="ECO:0000259" key="7">
    <source>
        <dbReference type="PROSITE" id="PS50975"/>
    </source>
</evidence>
<dbReference type="InterPro" id="IPR011127">
    <property type="entry name" value="Dala_Dala_lig_N"/>
</dbReference>
<dbReference type="EMBL" id="AP026800">
    <property type="protein sequence ID" value="BDR55429.1"/>
    <property type="molecule type" value="Genomic_DNA"/>
</dbReference>
<dbReference type="InterPro" id="IPR016185">
    <property type="entry name" value="PreATP-grasp_dom_sf"/>
</dbReference>
<keyword evidence="6" id="KW-0547">Nucleotide-binding</keyword>
<protein>
    <recommendedName>
        <fullName evidence="5">D-alanine--D-alanine ligase</fullName>
        <ecNumber evidence="5">6.3.2.4</ecNumber>
    </recommendedName>
    <alternativeName>
        <fullName evidence="5">D-Ala-D-Ala ligase</fullName>
    </alternativeName>
    <alternativeName>
        <fullName evidence="5">D-alanylalanine synthetase</fullName>
    </alternativeName>
</protein>
<evidence type="ECO:0000256" key="3">
    <source>
        <dbReference type="ARBA" id="ARBA00022598"/>
    </source>
</evidence>
<organism evidence="8 9">
    <name type="scientific">Bombiscardovia apis</name>
    <dbReference type="NCBI Taxonomy" id="2932182"/>
    <lineage>
        <taxon>Bacteria</taxon>
        <taxon>Bacillati</taxon>
        <taxon>Actinomycetota</taxon>
        <taxon>Actinomycetes</taxon>
        <taxon>Bifidobacteriales</taxon>
        <taxon>Bifidobacteriaceae</taxon>
        <taxon>Bombiscardovia</taxon>
    </lineage>
</organism>
<keyword evidence="5" id="KW-0133">Cell shape</keyword>
<dbReference type="PIRSF" id="PIRSF039102">
    <property type="entry name" value="Ddl/VanB"/>
    <property type="match status" value="1"/>
</dbReference>
<comment type="subcellular location">
    <subcellularLocation>
        <location evidence="5">Cytoplasm</location>
    </subcellularLocation>
</comment>
<dbReference type="HAMAP" id="MF_00047">
    <property type="entry name" value="Dala_Dala_lig"/>
    <property type="match status" value="1"/>
</dbReference>
<dbReference type="PANTHER" id="PTHR23132:SF23">
    <property type="entry name" value="D-ALANINE--D-ALANINE LIGASE B"/>
    <property type="match status" value="1"/>
</dbReference>
<evidence type="ECO:0000256" key="2">
    <source>
        <dbReference type="ARBA" id="ARBA00022490"/>
    </source>
</evidence>
<evidence type="ECO:0000256" key="6">
    <source>
        <dbReference type="PROSITE-ProRule" id="PRU00409"/>
    </source>
</evidence>
<dbReference type="NCBIfam" id="NF002378">
    <property type="entry name" value="PRK01372.1"/>
    <property type="match status" value="1"/>
</dbReference>
<dbReference type="RefSeq" id="WP_317642918.1">
    <property type="nucleotide sequence ID" value="NZ_AP026800.1"/>
</dbReference>
<comment type="pathway">
    <text evidence="5">Cell wall biogenesis; peptidoglycan biosynthesis.</text>
</comment>
<dbReference type="PROSITE" id="PS50975">
    <property type="entry name" value="ATP_GRASP"/>
    <property type="match status" value="1"/>
</dbReference>
<name>A0ABN6SHC4_9BIFI</name>
<keyword evidence="9" id="KW-1185">Reference proteome</keyword>
<gene>
    <name evidence="8" type="primary">ddlA_2</name>
    <name evidence="5" type="synonym">ddl</name>
    <name evidence="8" type="ORF">KIMH_15400</name>
</gene>
<evidence type="ECO:0000256" key="4">
    <source>
        <dbReference type="ARBA" id="ARBA00023316"/>
    </source>
</evidence>
<dbReference type="Pfam" id="PF01820">
    <property type="entry name" value="Dala_Dala_lig_N"/>
    <property type="match status" value="1"/>
</dbReference>
<keyword evidence="2 5" id="KW-0963">Cytoplasm</keyword>
<dbReference type="InterPro" id="IPR005905">
    <property type="entry name" value="D_ala_D_ala"/>
</dbReference>
<proteinExistence type="inferred from homology"/>
<comment type="similarity">
    <text evidence="1 5">Belongs to the D-alanine--D-alanine ligase family.</text>
</comment>
<dbReference type="PANTHER" id="PTHR23132">
    <property type="entry name" value="D-ALANINE--D-ALANINE LIGASE"/>
    <property type="match status" value="1"/>
</dbReference>
<sequence>MAYSEQAGKHKASAESAASILVICGGLSHERDVSLSSGHRVQGFLQKAGWSVQTHDLDDTLLELLTDPSTRPDLVWPLLHGANGEDGSIRDILEMADLPYIGSRAKASRTAWSKPIAKNVVRKAGLYTPHSVTLPESIFRELGARQVVDLLTQSLGLPLFVKPSSGGSALGCSMVTEIEQLPQALINSFAYDPVALIEQAVIGTEISVSVLEIDGQLQALPPLEIWTPDGIYNYEARVSSGPTKFYLPARLSPDQLEAAQEAALTAHRALGLRDISRSDFIVDEDGVAQFLESNVAPGMTATSQLPQSAVAAGFALPDLYSDLVHSVLSQDRSEGSRR</sequence>
<comment type="catalytic activity">
    <reaction evidence="5">
        <text>2 D-alanine + ATP = D-alanyl-D-alanine + ADP + phosphate + H(+)</text>
        <dbReference type="Rhea" id="RHEA:11224"/>
        <dbReference type="ChEBI" id="CHEBI:15378"/>
        <dbReference type="ChEBI" id="CHEBI:30616"/>
        <dbReference type="ChEBI" id="CHEBI:43474"/>
        <dbReference type="ChEBI" id="CHEBI:57416"/>
        <dbReference type="ChEBI" id="CHEBI:57822"/>
        <dbReference type="ChEBI" id="CHEBI:456216"/>
        <dbReference type="EC" id="6.3.2.4"/>
    </reaction>
</comment>
<keyword evidence="6" id="KW-0067">ATP-binding</keyword>
<keyword evidence="4 5" id="KW-0961">Cell wall biogenesis/degradation</keyword>
<dbReference type="EC" id="6.3.2.4" evidence="5"/>
<evidence type="ECO:0000313" key="8">
    <source>
        <dbReference type="EMBL" id="BDR55429.1"/>
    </source>
</evidence>
<evidence type="ECO:0000313" key="9">
    <source>
        <dbReference type="Proteomes" id="UP001321748"/>
    </source>
</evidence>
<dbReference type="Gene3D" id="3.30.470.20">
    <property type="entry name" value="ATP-grasp fold, B domain"/>
    <property type="match status" value="1"/>
</dbReference>
<dbReference type="Proteomes" id="UP001321748">
    <property type="component" value="Chromosome"/>
</dbReference>
<feature type="domain" description="ATP-grasp" evidence="7">
    <location>
        <begin position="118"/>
        <end position="325"/>
    </location>
</feature>